<dbReference type="Gene3D" id="3.90.780.10">
    <property type="entry name" value="5'-Nucleotidase, C-terminal domain"/>
    <property type="match status" value="1"/>
</dbReference>
<dbReference type="InterPro" id="IPR036907">
    <property type="entry name" value="5'-Nucleotdase_C_sf"/>
</dbReference>
<evidence type="ECO:0000313" key="7">
    <source>
        <dbReference type="Proteomes" id="UP000594480"/>
    </source>
</evidence>
<protein>
    <submittedName>
        <fullName evidence="6">5'-nucleotidase C-terminal domain-containing protein</fullName>
    </submittedName>
</protein>
<dbReference type="Gene3D" id="3.60.21.10">
    <property type="match status" value="1"/>
</dbReference>
<dbReference type="EMBL" id="CP064760">
    <property type="protein sequence ID" value="QPE05900.1"/>
    <property type="molecule type" value="Genomic_DNA"/>
</dbReference>
<evidence type="ECO:0000259" key="4">
    <source>
        <dbReference type="Pfam" id="PF00149"/>
    </source>
</evidence>
<dbReference type="SUPFAM" id="SSF55816">
    <property type="entry name" value="5'-nucleotidase (syn. UDP-sugar hydrolase), C-terminal domain"/>
    <property type="match status" value="1"/>
</dbReference>
<evidence type="ECO:0000256" key="1">
    <source>
        <dbReference type="ARBA" id="ARBA00022729"/>
    </source>
</evidence>
<dbReference type="InterPro" id="IPR006179">
    <property type="entry name" value="5_nucleotidase/apyrase"/>
</dbReference>
<reference evidence="6 7" key="1">
    <citation type="submission" date="2020-11" db="EMBL/GenBank/DDBJ databases">
        <title>Amino acid is mineralized and recycled by bacteria in oceanic microbiome.</title>
        <authorList>
            <person name="Zheng L.Y."/>
        </authorList>
    </citation>
    <scope>NUCLEOTIDE SEQUENCE [LARGE SCALE GENOMIC DNA]</scope>
    <source>
        <strain evidence="6 7">A32-1</strain>
    </source>
</reference>
<keyword evidence="3" id="KW-1133">Transmembrane helix</keyword>
<sequence length="1078" mass="111079">MSGLAYEATGVGRGTLWAVNNGSGALYQLLWNAEAGQWLPASDDDWSAGKTLRYPGGGGAVDAEGVGLVGGSSANGVYVSTERDNAASSVSRPSVLLFDVSASGTELTASAEWNLVDILPTLSANGGLEGIAWIPDADLTARGFLDENTRAAYDPARYAGHGDGLFFVGVEGTARIYAVALQEGGAASLVATIDPKLALVAEVAYDAASGLLYAVCDEACDGEIHAMAIAQSGPFAGTFQNVASYANPAGMDDGIANEGFAIGTCSNGVAPTFYADDNETGGISLREGLIYCGAYHGGDDTLINLLNINDFHGRIDGNTVTFAGTIEQLRAAFGEQNTLFLSAGDNIGASLFASAYVGDKPTIDVLGALDLAASAVGNHEFDKGLTDLLERVVPASAFPILGANVYEKGTQTPVLPEYATFEVDGLTVAVIGAVTEETPSLVSPGGIETIDFGDPVDVVNRVAGQLTDGDEGNGEADVIIAEYHEGSVDGVKEGASIEEEIAAGGAFARIVTETSAAVDAIFTGHTHKEYAWDGPIPGEDGTRPVLQTGSYGENIGQVRLWVDPLTGDVTAYDVRNVARTSTDDGVLAAAFPRVAEVKTIVDAALADAAEVGSQEIGSVSADITTAFAGGSYVDGVYVPKLKDGAPDGRDNRAAQSTLGNLVADSLVASLSDPLRGGAEIGLVNPGGLRNELYYGEDGLITYAEANAVLPFVNNLWTTTVTGAQFKAVLEQQWQPEGASRPYLQLGVSENVFYTYDASRAKGDRITGIWIDGQPIVMDAEYRVGSFNFLLQGGDNFTVLAEGTDTRDSGLIDRDAWIAYLDKNKPVTPDFASRSAQITGVPASIAQGQTLSVTVSGVNLTSLGAPQNTTALVSLTGSDEVFDPIAVVDGIAQIDVIVPADAPVNTELVVNIEPSGTVVRSPLTVTGTLEPTDPGAGGGSNPPAEGDLTPQTEGAITPQGGTTVEQGQTVTITVGTQYAGQTVEGWLFSTPTYLGSAVVSAAGTASFTIPADMPVGTHRLVVTDSTGAVIGWVYVQVEALAATGGTAESLNLLPWAAGALLLGGLALVVIRRRGTRTQP</sequence>
<dbReference type="InterPro" id="IPR029052">
    <property type="entry name" value="Metallo-depent_PP-like"/>
</dbReference>
<name>A0A7S8MZ68_9MICO</name>
<dbReference type="PANTHER" id="PTHR11575:SF24">
    <property type="entry name" value="5'-NUCLEOTIDASE"/>
    <property type="match status" value="1"/>
</dbReference>
<dbReference type="GO" id="GO:0008768">
    <property type="term" value="F:UDP-sugar diphosphatase activity"/>
    <property type="evidence" value="ECO:0007669"/>
    <property type="project" value="TreeGrafter"/>
</dbReference>
<keyword evidence="3" id="KW-0472">Membrane</keyword>
<dbReference type="Pfam" id="PF00149">
    <property type="entry name" value="Metallophos"/>
    <property type="match status" value="1"/>
</dbReference>
<dbReference type="Proteomes" id="UP000594480">
    <property type="component" value="Chromosome"/>
</dbReference>
<feature type="region of interest" description="Disordered" evidence="2">
    <location>
        <begin position="924"/>
        <end position="963"/>
    </location>
</feature>
<evidence type="ECO:0000259" key="5">
    <source>
        <dbReference type="Pfam" id="PF02872"/>
    </source>
</evidence>
<proteinExistence type="predicted"/>
<organism evidence="6 7">
    <name type="scientific">Microbacterium schleiferi</name>
    <dbReference type="NCBI Taxonomy" id="69362"/>
    <lineage>
        <taxon>Bacteria</taxon>
        <taxon>Bacillati</taxon>
        <taxon>Actinomycetota</taxon>
        <taxon>Actinomycetes</taxon>
        <taxon>Micrococcales</taxon>
        <taxon>Microbacteriaceae</taxon>
        <taxon>Microbacterium</taxon>
    </lineage>
</organism>
<dbReference type="GO" id="GO:0008253">
    <property type="term" value="F:5'-nucleotidase activity"/>
    <property type="evidence" value="ECO:0007669"/>
    <property type="project" value="TreeGrafter"/>
</dbReference>
<keyword evidence="3" id="KW-0812">Transmembrane</keyword>
<dbReference type="GO" id="GO:0009166">
    <property type="term" value="P:nucleotide catabolic process"/>
    <property type="evidence" value="ECO:0007669"/>
    <property type="project" value="InterPro"/>
</dbReference>
<dbReference type="InterPro" id="IPR004843">
    <property type="entry name" value="Calcineurin-like_PHP"/>
</dbReference>
<dbReference type="AlphaFoldDB" id="A0A7S8MZ68"/>
<dbReference type="GO" id="GO:0030288">
    <property type="term" value="C:outer membrane-bounded periplasmic space"/>
    <property type="evidence" value="ECO:0007669"/>
    <property type="project" value="TreeGrafter"/>
</dbReference>
<accession>A0A7S8MZ68</accession>
<dbReference type="Pfam" id="PF02872">
    <property type="entry name" value="5_nucleotid_C"/>
    <property type="match status" value="1"/>
</dbReference>
<dbReference type="KEGG" id="msf:IT882_02055"/>
<evidence type="ECO:0000256" key="2">
    <source>
        <dbReference type="SAM" id="MobiDB-lite"/>
    </source>
</evidence>
<keyword evidence="7" id="KW-1185">Reference proteome</keyword>
<keyword evidence="1" id="KW-0732">Signal</keyword>
<dbReference type="PRINTS" id="PR01607">
    <property type="entry name" value="APYRASEFAMLY"/>
</dbReference>
<feature type="domain" description="Calcineurin-like phosphoesterase" evidence="4">
    <location>
        <begin position="305"/>
        <end position="528"/>
    </location>
</feature>
<dbReference type="SUPFAM" id="SSF56300">
    <property type="entry name" value="Metallo-dependent phosphatases"/>
    <property type="match status" value="1"/>
</dbReference>
<evidence type="ECO:0000313" key="6">
    <source>
        <dbReference type="EMBL" id="QPE05900.1"/>
    </source>
</evidence>
<gene>
    <name evidence="6" type="ORF">IT882_02055</name>
</gene>
<evidence type="ECO:0000256" key="3">
    <source>
        <dbReference type="SAM" id="Phobius"/>
    </source>
</evidence>
<feature type="domain" description="5'-Nucleotidase C-terminal" evidence="5">
    <location>
        <begin position="647"/>
        <end position="801"/>
    </location>
</feature>
<dbReference type="InterPro" id="IPR008334">
    <property type="entry name" value="5'-Nucleotdase_C"/>
</dbReference>
<dbReference type="PANTHER" id="PTHR11575">
    <property type="entry name" value="5'-NUCLEOTIDASE-RELATED"/>
    <property type="match status" value="1"/>
</dbReference>
<feature type="transmembrane region" description="Helical" evidence="3">
    <location>
        <begin position="1051"/>
        <end position="1069"/>
    </location>
</feature>